<name>A0A914WEF5_9BILA</name>
<dbReference type="Pfam" id="PF23756">
    <property type="entry name" value="Beta-prop_HPS5"/>
    <property type="match status" value="1"/>
</dbReference>
<feature type="domain" description="HPS5-like beta-propeller" evidence="1">
    <location>
        <begin position="26"/>
        <end position="351"/>
    </location>
</feature>
<dbReference type="PANTHER" id="PTHR23287">
    <property type="entry name" value="RUBY-EYE2-LIKE PROTEIN"/>
    <property type="match status" value="1"/>
</dbReference>
<accession>A0A914WEF5</accession>
<organism evidence="2 3">
    <name type="scientific">Plectus sambesii</name>
    <dbReference type="NCBI Taxonomy" id="2011161"/>
    <lineage>
        <taxon>Eukaryota</taxon>
        <taxon>Metazoa</taxon>
        <taxon>Ecdysozoa</taxon>
        <taxon>Nematoda</taxon>
        <taxon>Chromadorea</taxon>
        <taxon>Plectida</taxon>
        <taxon>Plectina</taxon>
        <taxon>Plectoidea</taxon>
        <taxon>Plectidae</taxon>
        <taxon>Plectus</taxon>
    </lineage>
</organism>
<protein>
    <recommendedName>
        <fullName evidence="1">HPS5-like beta-propeller domain-containing protein</fullName>
    </recommendedName>
</protein>
<evidence type="ECO:0000259" key="1">
    <source>
        <dbReference type="Pfam" id="PF23756"/>
    </source>
</evidence>
<dbReference type="Proteomes" id="UP000887566">
    <property type="component" value="Unplaced"/>
</dbReference>
<dbReference type="Gene3D" id="2.130.10.10">
    <property type="entry name" value="YVTN repeat-like/Quinoprotein amine dehydrogenase"/>
    <property type="match status" value="1"/>
</dbReference>
<dbReference type="WBParaSite" id="PSAMB.scaffold3898size16487.g22829.t1">
    <property type="protein sequence ID" value="PSAMB.scaffold3898size16487.g22829.t1"/>
    <property type="gene ID" value="PSAMB.scaffold3898size16487.g22829"/>
</dbReference>
<evidence type="ECO:0000313" key="3">
    <source>
        <dbReference type="WBParaSite" id="PSAMB.scaffold3898size16487.g22829.t1"/>
    </source>
</evidence>
<keyword evidence="2" id="KW-1185">Reference proteome</keyword>
<proteinExistence type="predicted"/>
<dbReference type="SUPFAM" id="SSF50978">
    <property type="entry name" value="WD40 repeat-like"/>
    <property type="match status" value="1"/>
</dbReference>
<dbReference type="AlphaFoldDB" id="A0A914WEF5"/>
<sequence length="465" mass="50404">MTEEDAASARNGAPSVSGVIPSHLFVELTSLDELSFPTSSSARIKYTCLSASAHYLAVGSTSGTVYLFSRYAARYRKSLSSVPVQVIASKEGAAVKVLVATNEKHLAVATNRGHISIASLTGGAPTTVLNNTLHKGAIVTSLIWTEEGTKLLAGDSKGLVSCSRVASRNLFRTACEPVLEADSGVVQLDVNGDAVLISTATRSQLFHLGRSTCIQVGKKLRHEPCGAIFARPGAIERPLIFAGRPNGRLWECDCEGAVYSTHQFSNVTDVPLPPVATHRHDFDPDSGPSLEAIRFGRVHVIYLQEQMFILTVNDSRLCVVEPQKGRVVLVCDVGHSAREYAVCGSDVFLLCESNGSLRKLSLFPLDKAVDKLHWRECYRQAAQVMLAYGPSLPPPSPWKTETVVDVLNHVKDDDAFTSVMIEQLTALLHTAKRRDANAKTSTVMRLSTGIVYLDLLIVDLHRLSL</sequence>
<dbReference type="GO" id="GO:0005737">
    <property type="term" value="C:cytoplasm"/>
    <property type="evidence" value="ECO:0007669"/>
    <property type="project" value="TreeGrafter"/>
</dbReference>
<dbReference type="PANTHER" id="PTHR23287:SF18">
    <property type="entry name" value="BLOC-2 COMPLEX MEMBER HPS5"/>
    <property type="match status" value="1"/>
</dbReference>
<dbReference type="GO" id="GO:0048066">
    <property type="term" value="P:developmental pigmentation"/>
    <property type="evidence" value="ECO:0007669"/>
    <property type="project" value="TreeGrafter"/>
</dbReference>
<evidence type="ECO:0000313" key="2">
    <source>
        <dbReference type="Proteomes" id="UP000887566"/>
    </source>
</evidence>
<reference evidence="3" key="1">
    <citation type="submission" date="2022-11" db="UniProtKB">
        <authorList>
            <consortium name="WormBaseParasite"/>
        </authorList>
    </citation>
    <scope>IDENTIFICATION</scope>
</reference>
<dbReference type="InterPro" id="IPR015943">
    <property type="entry name" value="WD40/YVTN_repeat-like_dom_sf"/>
</dbReference>
<dbReference type="InterPro" id="IPR056499">
    <property type="entry name" value="Beta-prop_HPS5-like"/>
</dbReference>
<dbReference type="InterPro" id="IPR036322">
    <property type="entry name" value="WD40_repeat_dom_sf"/>
</dbReference>